<feature type="signal peptide" evidence="4">
    <location>
        <begin position="1"/>
        <end position="19"/>
    </location>
</feature>
<dbReference type="CDD" id="cd00326">
    <property type="entry name" value="alpha_CA"/>
    <property type="match status" value="1"/>
</dbReference>
<dbReference type="GO" id="GO:0005737">
    <property type="term" value="C:cytoplasm"/>
    <property type="evidence" value="ECO:0007669"/>
    <property type="project" value="TreeGrafter"/>
</dbReference>
<dbReference type="Gene3D" id="3.10.200.10">
    <property type="entry name" value="Alpha carbonic anhydrase"/>
    <property type="match status" value="1"/>
</dbReference>
<dbReference type="WBParaSite" id="SPAL_0000997800.1">
    <property type="protein sequence ID" value="SPAL_0000997800.1"/>
    <property type="gene ID" value="SPAL_0000997800"/>
</dbReference>
<dbReference type="InterPro" id="IPR001148">
    <property type="entry name" value="CA_dom"/>
</dbReference>
<name>A0A0N5BVX2_STREA</name>
<dbReference type="GO" id="GO:0004089">
    <property type="term" value="F:carbonate dehydratase activity"/>
    <property type="evidence" value="ECO:0007669"/>
    <property type="project" value="UniProtKB-UniRule"/>
</dbReference>
<reference evidence="7" key="1">
    <citation type="submission" date="2017-02" db="UniProtKB">
        <authorList>
            <consortium name="WormBaseParasite"/>
        </authorList>
    </citation>
    <scope>IDENTIFICATION</scope>
</reference>
<evidence type="ECO:0000259" key="5">
    <source>
        <dbReference type="PROSITE" id="PS51144"/>
    </source>
</evidence>
<accession>A0A0N5BVX2</accession>
<feature type="chain" id="PRO_5025095624" description="Carbonic anhydrase" evidence="4">
    <location>
        <begin position="20"/>
        <end position="320"/>
    </location>
</feature>
<comment type="function">
    <text evidence="4">Reversible hydration of carbon dioxide.</text>
</comment>
<keyword evidence="4" id="KW-0732">Signal</keyword>
<keyword evidence="3 4" id="KW-0862">Zinc</keyword>
<organism evidence="6 7">
    <name type="scientific">Strongyloides papillosus</name>
    <name type="common">Intestinal threadworm</name>
    <dbReference type="NCBI Taxonomy" id="174720"/>
    <lineage>
        <taxon>Eukaryota</taxon>
        <taxon>Metazoa</taxon>
        <taxon>Ecdysozoa</taxon>
        <taxon>Nematoda</taxon>
        <taxon>Chromadorea</taxon>
        <taxon>Rhabditida</taxon>
        <taxon>Tylenchina</taxon>
        <taxon>Panagrolaimomorpha</taxon>
        <taxon>Strongyloidoidea</taxon>
        <taxon>Strongyloididae</taxon>
        <taxon>Strongyloides</taxon>
    </lineage>
</organism>
<evidence type="ECO:0000256" key="1">
    <source>
        <dbReference type="ARBA" id="ARBA00010718"/>
    </source>
</evidence>
<feature type="domain" description="Alpha-carbonic anhydrase" evidence="5">
    <location>
        <begin position="22"/>
        <end position="276"/>
    </location>
</feature>
<dbReference type="GO" id="GO:0008270">
    <property type="term" value="F:zinc ion binding"/>
    <property type="evidence" value="ECO:0007669"/>
    <property type="project" value="UniProtKB-UniRule"/>
</dbReference>
<keyword evidence="2 4" id="KW-0479">Metal-binding</keyword>
<evidence type="ECO:0000256" key="4">
    <source>
        <dbReference type="RuleBase" id="RU367011"/>
    </source>
</evidence>
<dbReference type="PANTHER" id="PTHR18952">
    <property type="entry name" value="CARBONIC ANHYDRASE"/>
    <property type="match status" value="1"/>
</dbReference>
<dbReference type="PANTHER" id="PTHR18952:SF250">
    <property type="entry name" value="CARBONIC ANHYDRASE 5-RELATED"/>
    <property type="match status" value="1"/>
</dbReference>
<dbReference type="InterPro" id="IPR023561">
    <property type="entry name" value="Carbonic_anhydrase_a-class"/>
</dbReference>
<comment type="similarity">
    <text evidence="1 4">Belongs to the alpha-carbonic anhydrase family.</text>
</comment>
<dbReference type="Pfam" id="PF00194">
    <property type="entry name" value="Carb_anhydrase"/>
    <property type="match status" value="1"/>
</dbReference>
<dbReference type="InterPro" id="IPR036398">
    <property type="entry name" value="CA_dom_sf"/>
</dbReference>
<dbReference type="PROSITE" id="PS51144">
    <property type="entry name" value="ALPHA_CA_2"/>
    <property type="match status" value="1"/>
</dbReference>
<dbReference type="SMART" id="SM01057">
    <property type="entry name" value="Carb_anhydrase"/>
    <property type="match status" value="1"/>
</dbReference>
<evidence type="ECO:0000313" key="7">
    <source>
        <dbReference type="WBParaSite" id="SPAL_0000997800.1"/>
    </source>
</evidence>
<keyword evidence="4" id="KW-0456">Lyase</keyword>
<dbReference type="AlphaFoldDB" id="A0A0N5BVX2"/>
<evidence type="ECO:0000313" key="6">
    <source>
        <dbReference type="Proteomes" id="UP000046392"/>
    </source>
</evidence>
<comment type="catalytic activity">
    <reaction evidence="4">
        <text>hydrogencarbonate + H(+) = CO2 + H2O</text>
        <dbReference type="Rhea" id="RHEA:10748"/>
        <dbReference type="ChEBI" id="CHEBI:15377"/>
        <dbReference type="ChEBI" id="CHEBI:15378"/>
        <dbReference type="ChEBI" id="CHEBI:16526"/>
        <dbReference type="ChEBI" id="CHEBI:17544"/>
        <dbReference type="EC" id="4.2.1.1"/>
    </reaction>
</comment>
<dbReference type="InterPro" id="IPR018338">
    <property type="entry name" value="Carbonic_anhydrase_a-class_CS"/>
</dbReference>
<proteinExistence type="inferred from homology"/>
<protein>
    <recommendedName>
        <fullName evidence="4">Carbonic anhydrase</fullName>
        <ecNumber evidence="4">4.2.1.1</ecNumber>
    </recommendedName>
</protein>
<evidence type="ECO:0000256" key="3">
    <source>
        <dbReference type="ARBA" id="ARBA00022833"/>
    </source>
</evidence>
<dbReference type="STRING" id="174720.A0A0N5BVX2"/>
<keyword evidence="6" id="KW-1185">Reference proteome</keyword>
<evidence type="ECO:0000256" key="2">
    <source>
        <dbReference type="ARBA" id="ARBA00022723"/>
    </source>
</evidence>
<dbReference type="EC" id="4.2.1.1" evidence="4"/>
<dbReference type="Proteomes" id="UP000046392">
    <property type="component" value="Unplaced"/>
</dbReference>
<sequence length="320" mass="36071">MYNIITLLLLFTPTILSDGASYSWGYTGDNGPDKWKDTCSDGIHQSPIDISGENVIVKHMPRLHFVKYNHKGNITLINTGSSIMASGFTDWKNNRPYIAGGGLNSKYHLVQWHIHWAQENGNGSEHTMGMLHYPAEIHFVHVKDGLTVSQALEQSDGLAVVGAFFVVKNGGSNSFFSENNGINMESFFDSIADKDMNTTVSHHRPRTLLPKSVDSFYRYEGSLTTPGCNEAVVWTVLDNPIVINQEEMNALRRIKTVTHNNRPTQPLNGRKIFYRPHNIQSFLTDYIAQMPRSSTSKTIPSNYITVIPLIFAMIFKNFHY</sequence>
<comment type="cofactor">
    <cofactor evidence="4">
        <name>Zn(2+)</name>
        <dbReference type="ChEBI" id="CHEBI:29105"/>
    </cofactor>
</comment>
<dbReference type="PROSITE" id="PS00162">
    <property type="entry name" value="ALPHA_CA_1"/>
    <property type="match status" value="1"/>
</dbReference>
<dbReference type="SUPFAM" id="SSF51069">
    <property type="entry name" value="Carbonic anhydrase"/>
    <property type="match status" value="1"/>
</dbReference>